<dbReference type="SUPFAM" id="SSF52799">
    <property type="entry name" value="(Phosphotyrosine protein) phosphatases II"/>
    <property type="match status" value="1"/>
</dbReference>
<dbReference type="Proteomes" id="UP000230790">
    <property type="component" value="Unassembled WGS sequence"/>
</dbReference>
<dbReference type="PROSITE" id="PS00383">
    <property type="entry name" value="TYR_PHOSPHATASE_1"/>
    <property type="match status" value="1"/>
</dbReference>
<evidence type="ECO:0000259" key="2">
    <source>
        <dbReference type="PROSITE" id="PS50056"/>
    </source>
</evidence>
<name>A0A2M8QGM9_9CHLR</name>
<comment type="similarity">
    <text evidence="1">Belongs to the protein-tyrosine phosphatase family.</text>
</comment>
<dbReference type="PANTHER" id="PTHR31126:SF1">
    <property type="entry name" value="TYROSINE SPECIFIC PROTEIN PHOSPHATASES DOMAIN-CONTAINING PROTEIN"/>
    <property type="match status" value="1"/>
</dbReference>
<reference evidence="3 4" key="1">
    <citation type="submission" date="2017-11" db="EMBL/GenBank/DDBJ databases">
        <title>Evolution of Phototrophy in the Chloroflexi Phylum Driven by Horizontal Gene Transfer.</title>
        <authorList>
            <person name="Ward L.M."/>
            <person name="Hemp J."/>
            <person name="Shih P.M."/>
            <person name="Mcglynn S.E."/>
            <person name="Fischer W."/>
        </authorList>
    </citation>
    <scope>NUCLEOTIDE SEQUENCE [LARGE SCALE GENOMIC DNA]</scope>
    <source>
        <strain evidence="3">JP3_7</strain>
    </source>
</reference>
<proteinExistence type="inferred from homology"/>
<comment type="caution">
    <text evidence="3">The sequence shown here is derived from an EMBL/GenBank/DDBJ whole genome shotgun (WGS) entry which is preliminary data.</text>
</comment>
<evidence type="ECO:0000256" key="1">
    <source>
        <dbReference type="ARBA" id="ARBA00009580"/>
    </source>
</evidence>
<dbReference type="InterPro" id="IPR026893">
    <property type="entry name" value="Tyr/Ser_Pase_IphP-type"/>
</dbReference>
<dbReference type="InterPro" id="IPR016130">
    <property type="entry name" value="Tyr_Pase_AS"/>
</dbReference>
<dbReference type="InterPro" id="IPR029021">
    <property type="entry name" value="Prot-tyrosine_phosphatase-like"/>
</dbReference>
<dbReference type="Gene3D" id="3.90.190.10">
    <property type="entry name" value="Protein tyrosine phosphatase superfamily"/>
    <property type="match status" value="1"/>
</dbReference>
<dbReference type="EMBL" id="PGTN01000003">
    <property type="protein sequence ID" value="PJF48928.1"/>
    <property type="molecule type" value="Genomic_DNA"/>
</dbReference>
<evidence type="ECO:0000313" key="3">
    <source>
        <dbReference type="EMBL" id="PJF48928.1"/>
    </source>
</evidence>
<dbReference type="InterPro" id="IPR000387">
    <property type="entry name" value="Tyr_Pase_dom"/>
</dbReference>
<dbReference type="Pfam" id="PF13350">
    <property type="entry name" value="Y_phosphatase3"/>
    <property type="match status" value="1"/>
</dbReference>
<feature type="domain" description="Tyrosine specific protein phosphatases" evidence="2">
    <location>
        <begin position="124"/>
        <end position="160"/>
    </location>
</feature>
<organism evidence="3 4">
    <name type="scientific">Candidatus Thermofonsia Clade 3 bacterium</name>
    <dbReference type="NCBI Taxonomy" id="2364212"/>
    <lineage>
        <taxon>Bacteria</taxon>
        <taxon>Bacillati</taxon>
        <taxon>Chloroflexota</taxon>
        <taxon>Candidatus Thermofontia</taxon>
        <taxon>Candidatus Thermofonsia Clade 3</taxon>
    </lineage>
</organism>
<sequence>MTDILMRRLHWEGCLNARDLGGLSTGDGRFTRWGALVRMDNPGHLTDAGVRALLDYGVNTVIDLRYPTETTRYPHLAAALHSARDRVTLRHIPLLDEASRAEEDILFARSRDEWHIYVLDRRGETIAEVMRAIAYAAPGAVVLHCTAGKDRTGLIAALLLDLLCVAREDIARDYAVSEEWLRPRIEQWLEPLDEAQRAFAHSLMRTAPEYVQFALRYVDERYGGTCAYLQSSGLSPDDLNALRERLTELPAERLRKPERSKR</sequence>
<accession>A0A2M8QGM9</accession>
<dbReference type="PROSITE" id="PS50056">
    <property type="entry name" value="TYR_PHOSPHATASE_2"/>
    <property type="match status" value="1"/>
</dbReference>
<dbReference type="AlphaFoldDB" id="A0A2M8QGM9"/>
<dbReference type="PANTHER" id="PTHR31126">
    <property type="entry name" value="TYROSINE-PROTEIN PHOSPHATASE"/>
    <property type="match status" value="1"/>
</dbReference>
<evidence type="ECO:0000313" key="4">
    <source>
        <dbReference type="Proteomes" id="UP000230790"/>
    </source>
</evidence>
<dbReference type="GO" id="GO:0004721">
    <property type="term" value="F:phosphoprotein phosphatase activity"/>
    <property type="evidence" value="ECO:0007669"/>
    <property type="project" value="InterPro"/>
</dbReference>
<gene>
    <name evidence="3" type="ORF">CUN48_00800</name>
</gene>
<protein>
    <submittedName>
        <fullName evidence="3">Protein-tyrosine-phosphatase</fullName>
    </submittedName>
</protein>